<keyword evidence="3" id="KW-0547">Nucleotide-binding</keyword>
<dbReference type="EMBL" id="NEDP02003106">
    <property type="protein sequence ID" value="OWF49453.1"/>
    <property type="molecule type" value="Genomic_DNA"/>
</dbReference>
<evidence type="ECO:0000313" key="8">
    <source>
        <dbReference type="Proteomes" id="UP000242188"/>
    </source>
</evidence>
<evidence type="ECO:0000256" key="1">
    <source>
        <dbReference type="ARBA" id="ARBA00022527"/>
    </source>
</evidence>
<dbReference type="PANTHER" id="PTHR22974:SF21">
    <property type="entry name" value="DUAL SPECIFICITY PROTEIN KINASE TTK"/>
    <property type="match status" value="1"/>
</dbReference>
<dbReference type="GO" id="GO:0004674">
    <property type="term" value="F:protein serine/threonine kinase activity"/>
    <property type="evidence" value="ECO:0007669"/>
    <property type="project" value="UniProtKB-KW"/>
</dbReference>
<evidence type="ECO:0000259" key="6">
    <source>
        <dbReference type="PROSITE" id="PS50011"/>
    </source>
</evidence>
<dbReference type="Gene3D" id="1.10.510.10">
    <property type="entry name" value="Transferase(Phosphotransferase) domain 1"/>
    <property type="match status" value="1"/>
</dbReference>
<protein>
    <submittedName>
        <fullName evidence="7">Dual specificity protein kinase Ttk</fullName>
    </submittedName>
</protein>
<reference evidence="7 8" key="1">
    <citation type="journal article" date="2017" name="Nat. Ecol. Evol.">
        <title>Scallop genome provides insights into evolution of bilaterian karyotype and development.</title>
        <authorList>
            <person name="Wang S."/>
            <person name="Zhang J."/>
            <person name="Jiao W."/>
            <person name="Li J."/>
            <person name="Xun X."/>
            <person name="Sun Y."/>
            <person name="Guo X."/>
            <person name="Huan P."/>
            <person name="Dong B."/>
            <person name="Zhang L."/>
            <person name="Hu X."/>
            <person name="Sun X."/>
            <person name="Wang J."/>
            <person name="Zhao C."/>
            <person name="Wang Y."/>
            <person name="Wang D."/>
            <person name="Huang X."/>
            <person name="Wang R."/>
            <person name="Lv J."/>
            <person name="Li Y."/>
            <person name="Zhang Z."/>
            <person name="Liu B."/>
            <person name="Lu W."/>
            <person name="Hui Y."/>
            <person name="Liang J."/>
            <person name="Zhou Z."/>
            <person name="Hou R."/>
            <person name="Li X."/>
            <person name="Liu Y."/>
            <person name="Li H."/>
            <person name="Ning X."/>
            <person name="Lin Y."/>
            <person name="Zhao L."/>
            <person name="Xing Q."/>
            <person name="Dou J."/>
            <person name="Li Y."/>
            <person name="Mao J."/>
            <person name="Guo H."/>
            <person name="Dou H."/>
            <person name="Li T."/>
            <person name="Mu C."/>
            <person name="Jiang W."/>
            <person name="Fu Q."/>
            <person name="Fu X."/>
            <person name="Miao Y."/>
            <person name="Liu J."/>
            <person name="Yu Q."/>
            <person name="Li R."/>
            <person name="Liao H."/>
            <person name="Li X."/>
            <person name="Kong Y."/>
            <person name="Jiang Z."/>
            <person name="Chourrout D."/>
            <person name="Li R."/>
            <person name="Bao Z."/>
        </authorList>
    </citation>
    <scope>NUCLEOTIDE SEQUENCE [LARGE SCALE GENOMIC DNA]</scope>
    <source>
        <strain evidence="7 8">PY_sf001</strain>
    </source>
</reference>
<dbReference type="PANTHER" id="PTHR22974">
    <property type="entry name" value="MIXED LINEAGE PROTEIN KINASE"/>
    <property type="match status" value="1"/>
</dbReference>
<dbReference type="AlphaFoldDB" id="A0A210QL28"/>
<dbReference type="OrthoDB" id="20524at2759"/>
<dbReference type="InterPro" id="IPR000719">
    <property type="entry name" value="Prot_kinase_dom"/>
</dbReference>
<comment type="caution">
    <text evidence="7">The sequence shown here is derived from an EMBL/GenBank/DDBJ whole genome shotgun (WGS) entry which is preliminary data.</text>
</comment>
<keyword evidence="5" id="KW-0067">ATP-binding</keyword>
<dbReference type="SMART" id="SM00220">
    <property type="entry name" value="S_TKc"/>
    <property type="match status" value="1"/>
</dbReference>
<evidence type="ECO:0000256" key="5">
    <source>
        <dbReference type="ARBA" id="ARBA00022840"/>
    </source>
</evidence>
<evidence type="ECO:0000313" key="7">
    <source>
        <dbReference type="EMBL" id="OWF49453.1"/>
    </source>
</evidence>
<dbReference type="GO" id="GO:0005634">
    <property type="term" value="C:nucleus"/>
    <property type="evidence" value="ECO:0007669"/>
    <property type="project" value="TreeGrafter"/>
</dbReference>
<keyword evidence="1" id="KW-0723">Serine/threonine-protein kinase</keyword>
<keyword evidence="4 7" id="KW-0418">Kinase</keyword>
<keyword evidence="8" id="KW-1185">Reference proteome</keyword>
<gene>
    <name evidence="7" type="ORF">KP79_PYT07938</name>
</gene>
<dbReference type="GO" id="GO:0007094">
    <property type="term" value="P:mitotic spindle assembly checkpoint signaling"/>
    <property type="evidence" value="ECO:0007669"/>
    <property type="project" value="TreeGrafter"/>
</dbReference>
<dbReference type="STRING" id="6573.A0A210QL28"/>
<organism evidence="7 8">
    <name type="scientific">Mizuhopecten yessoensis</name>
    <name type="common">Japanese scallop</name>
    <name type="synonym">Patinopecten yessoensis</name>
    <dbReference type="NCBI Taxonomy" id="6573"/>
    <lineage>
        <taxon>Eukaryota</taxon>
        <taxon>Metazoa</taxon>
        <taxon>Spiralia</taxon>
        <taxon>Lophotrochozoa</taxon>
        <taxon>Mollusca</taxon>
        <taxon>Bivalvia</taxon>
        <taxon>Autobranchia</taxon>
        <taxon>Pteriomorphia</taxon>
        <taxon>Pectinida</taxon>
        <taxon>Pectinoidea</taxon>
        <taxon>Pectinidae</taxon>
        <taxon>Mizuhopecten</taxon>
    </lineage>
</organism>
<evidence type="ECO:0000256" key="3">
    <source>
        <dbReference type="ARBA" id="ARBA00022741"/>
    </source>
</evidence>
<feature type="domain" description="Protein kinase" evidence="6">
    <location>
        <begin position="1"/>
        <end position="115"/>
    </location>
</feature>
<proteinExistence type="predicted"/>
<accession>A0A210QL28</accession>
<dbReference type="GO" id="GO:0033316">
    <property type="term" value="P:meiotic spindle assembly checkpoint signaling"/>
    <property type="evidence" value="ECO:0007669"/>
    <property type="project" value="TreeGrafter"/>
</dbReference>
<dbReference type="GO" id="GO:0004712">
    <property type="term" value="F:protein serine/threonine/tyrosine kinase activity"/>
    <property type="evidence" value="ECO:0007669"/>
    <property type="project" value="TreeGrafter"/>
</dbReference>
<name>A0A210QL28_MIZYE</name>
<sequence>MVDTQVGTLNYMSPESIVDSCGGDGGGRSKPTYKLGVKSDMWSLGCILYYMVYGHTPFQKITNTFIKLKAIINPDYPIEFKDISDKNLMDTIQRCLIREPRDRASIEDLLTHPYITNLDRVDQETAPKLDCKDDHLERLVKQLSTKFASSPSGIRSMVQSAMKDST</sequence>
<keyword evidence="2" id="KW-0808">Transferase</keyword>
<dbReference type="Proteomes" id="UP000242188">
    <property type="component" value="Unassembled WGS sequence"/>
</dbReference>
<dbReference type="GO" id="GO:0005524">
    <property type="term" value="F:ATP binding"/>
    <property type="evidence" value="ECO:0007669"/>
    <property type="project" value="UniProtKB-KW"/>
</dbReference>
<evidence type="ECO:0000256" key="2">
    <source>
        <dbReference type="ARBA" id="ARBA00022679"/>
    </source>
</evidence>
<dbReference type="PROSITE" id="PS50011">
    <property type="entry name" value="PROTEIN_KINASE_DOM"/>
    <property type="match status" value="1"/>
</dbReference>
<dbReference type="GO" id="GO:0000776">
    <property type="term" value="C:kinetochore"/>
    <property type="evidence" value="ECO:0007669"/>
    <property type="project" value="TreeGrafter"/>
</dbReference>
<dbReference type="SUPFAM" id="SSF56112">
    <property type="entry name" value="Protein kinase-like (PK-like)"/>
    <property type="match status" value="1"/>
</dbReference>
<dbReference type="GO" id="GO:0034501">
    <property type="term" value="P:protein localization to kinetochore"/>
    <property type="evidence" value="ECO:0007669"/>
    <property type="project" value="TreeGrafter"/>
</dbReference>
<evidence type="ECO:0000256" key="4">
    <source>
        <dbReference type="ARBA" id="ARBA00022777"/>
    </source>
</evidence>
<dbReference type="InterPro" id="IPR011009">
    <property type="entry name" value="Kinase-like_dom_sf"/>
</dbReference>
<dbReference type="Pfam" id="PF00069">
    <property type="entry name" value="Pkinase"/>
    <property type="match status" value="1"/>
</dbReference>
<dbReference type="GO" id="GO:0007059">
    <property type="term" value="P:chromosome segregation"/>
    <property type="evidence" value="ECO:0007669"/>
    <property type="project" value="TreeGrafter"/>
</dbReference>